<dbReference type="EMBL" id="JACRSU010000003">
    <property type="protein sequence ID" value="MBC8540990.1"/>
    <property type="molecule type" value="Genomic_DNA"/>
</dbReference>
<evidence type="ECO:0000259" key="4">
    <source>
        <dbReference type="PROSITE" id="PS51272"/>
    </source>
</evidence>
<keyword evidence="3" id="KW-0732">Signal</keyword>
<keyword evidence="6" id="KW-1185">Reference proteome</keyword>
<dbReference type="PROSITE" id="PS51272">
    <property type="entry name" value="SLH"/>
    <property type="match status" value="1"/>
</dbReference>
<dbReference type="Pfam" id="PF00079">
    <property type="entry name" value="Serpin"/>
    <property type="match status" value="1"/>
</dbReference>
<feature type="signal peptide" evidence="3">
    <location>
        <begin position="1"/>
        <end position="23"/>
    </location>
</feature>
<keyword evidence="1" id="KW-0677">Repeat</keyword>
<dbReference type="Pfam" id="PF00395">
    <property type="entry name" value="SLH"/>
    <property type="match status" value="1"/>
</dbReference>
<dbReference type="SMART" id="SM00093">
    <property type="entry name" value="SERPIN"/>
    <property type="match status" value="1"/>
</dbReference>
<dbReference type="InterPro" id="IPR000215">
    <property type="entry name" value="Serpin_fam"/>
</dbReference>
<name>A0A926DPM5_9FIRM</name>
<dbReference type="InterPro" id="IPR036186">
    <property type="entry name" value="Serpin_sf"/>
</dbReference>
<dbReference type="InterPro" id="IPR023796">
    <property type="entry name" value="Serpin_dom"/>
</dbReference>
<dbReference type="InterPro" id="IPR042178">
    <property type="entry name" value="Serpin_sf_1"/>
</dbReference>
<dbReference type="AlphaFoldDB" id="A0A926DPM5"/>
<feature type="domain" description="SLH" evidence="4">
    <location>
        <begin position="87"/>
        <end position="150"/>
    </location>
</feature>
<comment type="caution">
    <text evidence="5">The sequence shown here is derived from an EMBL/GenBank/DDBJ whole genome shotgun (WGS) entry which is preliminary data.</text>
</comment>
<evidence type="ECO:0000256" key="2">
    <source>
        <dbReference type="RuleBase" id="RU000411"/>
    </source>
</evidence>
<protein>
    <submittedName>
        <fullName evidence="5">S-layer homology domain-containing protein</fullName>
    </submittedName>
</protein>
<dbReference type="InterPro" id="IPR001119">
    <property type="entry name" value="SLH_dom"/>
</dbReference>
<feature type="chain" id="PRO_5036701694" evidence="3">
    <location>
        <begin position="24"/>
        <end position="593"/>
    </location>
</feature>
<dbReference type="SUPFAM" id="SSF56574">
    <property type="entry name" value="Serpins"/>
    <property type="match status" value="1"/>
</dbReference>
<sequence>MKKLFALCLAAVLLLSLSIPCLAAETMLARGEIPPLTVNSVEAAGLKTLGILKGTDSGMELDRNVTRAEAVMLIWRTTGTAFNDIGYLEPSFSDISGHWAEDAIEKFYHAGFVDGTSETTFEPDRFVTGQEFVKILLTVMGYEGVTLENAYEKGKEIDFLLNNFTKSVVFNNETLLRGDTARLCFNALTAKLPEGKMLYKKLIENGLYEESDFVGVLHGGSPAAYQENFVDKLNAQMPKDKNYMFSPLSIKMAFAMAANGAGGETKSQILNTLEIDDLNAYNQKSKELIAHYNQSELLKFNVANSIWINKDRMSLDFTETFKKTVQEFYNAEANSVTNDTALAAINGWVDQQTNGKIKEIITTNEIEALLLNAIYFKGTWENEFHENATKKDTFTDRNGQQSQLDFMNRTGYMKYYKNDDVEIVELPYKNSAAHLDENGEYTGVDRYDFDVSMYAVKGTYRDGILKDLAENEKLKSEFVALSIPKFKIEYETELNNCMQNLGIKDAFIYKTADFDPMIENGMGEYFIKDSLHKTYIEIDEKGTEAAAVTSIGMAGSSLPPQPIDVKFNEPFTFVIRDNISGEVLFLGEFSFAK</sequence>
<dbReference type="CDD" id="cd19589">
    <property type="entry name" value="serpin_tengpin-like"/>
    <property type="match status" value="1"/>
</dbReference>
<dbReference type="Gene3D" id="3.30.497.10">
    <property type="entry name" value="Antithrombin, subunit I, domain 2"/>
    <property type="match status" value="1"/>
</dbReference>
<dbReference type="InterPro" id="IPR042185">
    <property type="entry name" value="Serpin_sf_2"/>
</dbReference>
<accession>A0A926DPM5</accession>
<evidence type="ECO:0000256" key="1">
    <source>
        <dbReference type="ARBA" id="ARBA00022737"/>
    </source>
</evidence>
<organism evidence="5 6">
    <name type="scientific">Congzhengia minquanensis</name>
    <dbReference type="NCBI Taxonomy" id="2763657"/>
    <lineage>
        <taxon>Bacteria</taxon>
        <taxon>Bacillati</taxon>
        <taxon>Bacillota</taxon>
        <taxon>Clostridia</taxon>
        <taxon>Eubacteriales</taxon>
        <taxon>Oscillospiraceae</taxon>
        <taxon>Congzhengia</taxon>
    </lineage>
</organism>
<dbReference type="RefSeq" id="WP_249312784.1">
    <property type="nucleotide sequence ID" value="NZ_JACRSU010000003.1"/>
</dbReference>
<dbReference type="Proteomes" id="UP000611762">
    <property type="component" value="Unassembled WGS sequence"/>
</dbReference>
<dbReference type="GO" id="GO:0005615">
    <property type="term" value="C:extracellular space"/>
    <property type="evidence" value="ECO:0007669"/>
    <property type="project" value="InterPro"/>
</dbReference>
<proteinExistence type="inferred from homology"/>
<gene>
    <name evidence="5" type="ORF">H8698_08400</name>
</gene>
<comment type="similarity">
    <text evidence="2">Belongs to the serpin family.</text>
</comment>
<reference evidence="5" key="1">
    <citation type="submission" date="2020-08" db="EMBL/GenBank/DDBJ databases">
        <title>Genome public.</title>
        <authorList>
            <person name="Liu C."/>
            <person name="Sun Q."/>
        </authorList>
    </citation>
    <scope>NUCLEOTIDE SEQUENCE</scope>
    <source>
        <strain evidence="5">H8</strain>
    </source>
</reference>
<evidence type="ECO:0000256" key="3">
    <source>
        <dbReference type="SAM" id="SignalP"/>
    </source>
</evidence>
<dbReference type="GO" id="GO:0004867">
    <property type="term" value="F:serine-type endopeptidase inhibitor activity"/>
    <property type="evidence" value="ECO:0007669"/>
    <property type="project" value="InterPro"/>
</dbReference>
<evidence type="ECO:0000313" key="5">
    <source>
        <dbReference type="EMBL" id="MBC8540990.1"/>
    </source>
</evidence>
<dbReference type="Gene3D" id="2.30.39.10">
    <property type="entry name" value="Alpha-1-antitrypsin, domain 1"/>
    <property type="match status" value="1"/>
</dbReference>
<dbReference type="PANTHER" id="PTHR11461">
    <property type="entry name" value="SERINE PROTEASE INHIBITOR, SERPIN"/>
    <property type="match status" value="1"/>
</dbReference>
<dbReference type="PANTHER" id="PTHR11461:SF211">
    <property type="entry name" value="GH10112P-RELATED"/>
    <property type="match status" value="1"/>
</dbReference>
<evidence type="ECO:0000313" key="6">
    <source>
        <dbReference type="Proteomes" id="UP000611762"/>
    </source>
</evidence>